<organism evidence="1 2">
    <name type="scientific">Palleronia sediminis</name>
    <dbReference type="NCBI Taxonomy" id="2547833"/>
    <lineage>
        <taxon>Bacteria</taxon>
        <taxon>Pseudomonadati</taxon>
        <taxon>Pseudomonadota</taxon>
        <taxon>Alphaproteobacteria</taxon>
        <taxon>Rhodobacterales</taxon>
        <taxon>Roseobacteraceae</taxon>
        <taxon>Palleronia</taxon>
    </lineage>
</organism>
<dbReference type="PANTHER" id="PTHR34309">
    <property type="entry name" value="SLR1406 PROTEIN"/>
    <property type="match status" value="1"/>
</dbReference>
<dbReference type="OrthoDB" id="9815788at2"/>
<dbReference type="InterPro" id="IPR052517">
    <property type="entry name" value="GlcG_carb_metab_protein"/>
</dbReference>
<evidence type="ECO:0000313" key="2">
    <source>
        <dbReference type="Proteomes" id="UP000295701"/>
    </source>
</evidence>
<protein>
    <submittedName>
        <fullName evidence="1">Heme-binding protein</fullName>
    </submittedName>
</protein>
<name>A0A4R6AB62_9RHOB</name>
<dbReference type="SUPFAM" id="SSF143744">
    <property type="entry name" value="GlcG-like"/>
    <property type="match status" value="1"/>
</dbReference>
<comment type="caution">
    <text evidence="1">The sequence shown here is derived from an EMBL/GenBank/DDBJ whole genome shotgun (WGS) entry which is preliminary data.</text>
</comment>
<reference evidence="1 2" key="1">
    <citation type="submission" date="2019-03" db="EMBL/GenBank/DDBJ databases">
        <title>Primorskyibacter sp. SS33 isolated from sediments.</title>
        <authorList>
            <person name="Xunke S."/>
        </authorList>
    </citation>
    <scope>NUCLEOTIDE SEQUENCE [LARGE SCALE GENOMIC DNA]</scope>
    <source>
        <strain evidence="1 2">SS33</strain>
    </source>
</reference>
<dbReference type="RefSeq" id="WP_133396459.1">
    <property type="nucleotide sequence ID" value="NZ_SNAA01000006.1"/>
</dbReference>
<evidence type="ECO:0000313" key="1">
    <source>
        <dbReference type="EMBL" id="TDL81181.1"/>
    </source>
</evidence>
<keyword evidence="2" id="KW-1185">Reference proteome</keyword>
<accession>A0A4R6AB62</accession>
<proteinExistence type="predicted"/>
<gene>
    <name evidence="1" type="ORF">E2L08_07550</name>
</gene>
<dbReference type="EMBL" id="SNAA01000006">
    <property type="protein sequence ID" value="TDL81181.1"/>
    <property type="molecule type" value="Genomic_DNA"/>
</dbReference>
<dbReference type="InterPro" id="IPR038084">
    <property type="entry name" value="PduO/GlcC-like_sf"/>
</dbReference>
<dbReference type="Proteomes" id="UP000295701">
    <property type="component" value="Unassembled WGS sequence"/>
</dbReference>
<dbReference type="Gene3D" id="3.30.450.150">
    <property type="entry name" value="Haem-degrading domain"/>
    <property type="match status" value="1"/>
</dbReference>
<sequence length="155" mass="16140">MTDDPLAIHSLRLRHAAALEMLYAAAREAELIGEPQCITIVNRDGVVLAQLRMDGARLNALAISETKARTAASTYFASAPNDNELAVALACGGRQTGLEGGLPIYLDGELIGGIGVSSGPAEADLTCARSALAISDRFSERGPERPASAPPISVR</sequence>
<dbReference type="AlphaFoldDB" id="A0A4R6AB62"/>
<dbReference type="Pfam" id="PF03928">
    <property type="entry name" value="HbpS-like"/>
    <property type="match status" value="1"/>
</dbReference>
<dbReference type="PANTHER" id="PTHR34309:SF1">
    <property type="entry name" value="PROTEIN GLCG"/>
    <property type="match status" value="1"/>
</dbReference>
<dbReference type="InterPro" id="IPR005624">
    <property type="entry name" value="PduO/GlcC-like"/>
</dbReference>